<evidence type="ECO:0000256" key="1">
    <source>
        <dbReference type="ARBA" id="ARBA00022605"/>
    </source>
</evidence>
<keyword evidence="2" id="KW-0560">Oxidoreductase</keyword>
<dbReference type="Gene3D" id="3.40.50.720">
    <property type="entry name" value="NAD(P)-binding Rossmann-like Domain"/>
    <property type="match status" value="1"/>
</dbReference>
<dbReference type="GO" id="GO:0004665">
    <property type="term" value="F:prephenate dehydrogenase (NADP+) activity"/>
    <property type="evidence" value="ECO:0007669"/>
    <property type="project" value="InterPro"/>
</dbReference>
<keyword evidence="4" id="KW-0057">Aromatic amino acid biosynthesis</keyword>
<dbReference type="AlphaFoldDB" id="A0A1J5TG96"/>
<reference evidence="7" key="1">
    <citation type="submission" date="2016-10" db="EMBL/GenBank/DDBJ databases">
        <title>Sequence of Gallionella enrichment culture.</title>
        <authorList>
            <person name="Poehlein A."/>
            <person name="Muehling M."/>
            <person name="Daniel R."/>
        </authorList>
    </citation>
    <scope>NUCLEOTIDE SEQUENCE</scope>
</reference>
<dbReference type="InterPro" id="IPR050812">
    <property type="entry name" value="Preph/Arog_dehydrog"/>
</dbReference>
<keyword evidence="3" id="KW-0520">NAD</keyword>
<dbReference type="PROSITE" id="PS51176">
    <property type="entry name" value="PDH_ADH"/>
    <property type="match status" value="1"/>
</dbReference>
<dbReference type="PANTHER" id="PTHR21363:SF0">
    <property type="entry name" value="PREPHENATE DEHYDROGENASE [NADP(+)]"/>
    <property type="match status" value="1"/>
</dbReference>
<name>A0A1J5TG96_9ZZZZ</name>
<dbReference type="InterPro" id="IPR003099">
    <property type="entry name" value="Prephen_DH"/>
</dbReference>
<evidence type="ECO:0000256" key="2">
    <source>
        <dbReference type="ARBA" id="ARBA00023002"/>
    </source>
</evidence>
<evidence type="ECO:0000313" key="7">
    <source>
        <dbReference type="EMBL" id="OIR19978.1"/>
    </source>
</evidence>
<evidence type="ECO:0000256" key="3">
    <source>
        <dbReference type="ARBA" id="ARBA00023027"/>
    </source>
</evidence>
<proteinExistence type="predicted"/>
<dbReference type="FunFam" id="3.40.50.720:FF:000208">
    <property type="entry name" value="Prephenate dehydrogenase"/>
    <property type="match status" value="1"/>
</dbReference>
<comment type="caution">
    <text evidence="7">The sequence shown here is derived from an EMBL/GenBank/DDBJ whole genome shotgun (WGS) entry which is preliminary data.</text>
</comment>
<dbReference type="GO" id="GO:0008977">
    <property type="term" value="F:prephenate dehydrogenase (NAD+) activity"/>
    <property type="evidence" value="ECO:0007669"/>
    <property type="project" value="InterPro"/>
</dbReference>
<dbReference type="Pfam" id="PF20463">
    <property type="entry name" value="PDH_C"/>
    <property type="match status" value="1"/>
</dbReference>
<evidence type="ECO:0000256" key="4">
    <source>
        <dbReference type="ARBA" id="ARBA00023141"/>
    </source>
</evidence>
<dbReference type="SUPFAM" id="SSF48179">
    <property type="entry name" value="6-phosphogluconate dehydrogenase C-terminal domain-like"/>
    <property type="match status" value="1"/>
</dbReference>
<protein>
    <submittedName>
        <fullName evidence="7">T-protein</fullName>
    </submittedName>
</protein>
<feature type="domain" description="Prephenate/arogenate dehydrogenase" evidence="6">
    <location>
        <begin position="6"/>
        <end position="289"/>
    </location>
</feature>
<evidence type="ECO:0000259" key="6">
    <source>
        <dbReference type="PROSITE" id="PS51176"/>
    </source>
</evidence>
<dbReference type="Pfam" id="PF02153">
    <property type="entry name" value="PDH_N"/>
    <property type="match status" value="1"/>
</dbReference>
<dbReference type="SUPFAM" id="SSF51735">
    <property type="entry name" value="NAD(P)-binding Rossmann-fold domains"/>
    <property type="match status" value="1"/>
</dbReference>
<dbReference type="InterPro" id="IPR036291">
    <property type="entry name" value="NAD(P)-bd_dom_sf"/>
</dbReference>
<dbReference type="Gene3D" id="1.10.3660.10">
    <property type="entry name" value="6-phosphogluconate dehydrogenase C-terminal like domain"/>
    <property type="match status" value="1"/>
</dbReference>
<dbReference type="InterPro" id="IPR046825">
    <property type="entry name" value="PDH_C"/>
</dbReference>
<organism evidence="7">
    <name type="scientific">mine drainage metagenome</name>
    <dbReference type="NCBI Taxonomy" id="410659"/>
    <lineage>
        <taxon>unclassified sequences</taxon>
        <taxon>metagenomes</taxon>
        <taxon>ecological metagenomes</taxon>
    </lineage>
</organism>
<dbReference type="GO" id="GO:0070403">
    <property type="term" value="F:NAD+ binding"/>
    <property type="evidence" value="ECO:0007669"/>
    <property type="project" value="InterPro"/>
</dbReference>
<dbReference type="InterPro" id="IPR046826">
    <property type="entry name" value="PDH_N"/>
</dbReference>
<dbReference type="PANTHER" id="PTHR21363">
    <property type="entry name" value="PREPHENATE DEHYDROGENASE"/>
    <property type="match status" value="1"/>
</dbReference>
<dbReference type="GO" id="GO:0006571">
    <property type="term" value="P:tyrosine biosynthetic process"/>
    <property type="evidence" value="ECO:0007669"/>
    <property type="project" value="InterPro"/>
</dbReference>
<dbReference type="InterPro" id="IPR008927">
    <property type="entry name" value="6-PGluconate_DH-like_C_sf"/>
</dbReference>
<dbReference type="EMBL" id="MLJW01000001">
    <property type="protein sequence ID" value="OIR19978.1"/>
    <property type="molecule type" value="Genomic_DNA"/>
</dbReference>
<keyword evidence="1" id="KW-0028">Amino-acid biosynthesis</keyword>
<sequence>MQPVFRKVVIFGIGLIGGSFALALRKAGAVSQVVGFGRSTATLEQARQLGIVDRIGSDIAGEVGDADLVLLATPVAQMADIFARIAPHLGAQTLVTDGGSTKGDVVAAARANLGARLPQFIPAHPIAGAEKSGAAAAQADLYQGKKVVLTPLPENARESVARVRKAWEQCGAVVSELTPQQHDEVFAAVSHLPHLLSFALVHDLAQRDNRDQLLSFAASGFRDFTRIAASSPEMWRDICMANRDAMMRELQQYAAELYILHQALENYDAAKLEEIFSLAREVRSAWTQQ</sequence>
<evidence type="ECO:0000256" key="5">
    <source>
        <dbReference type="ARBA" id="ARBA00029440"/>
    </source>
</evidence>
<gene>
    <name evidence="7" type="primary">tyrA_1</name>
    <name evidence="7" type="ORF">GALL_08650</name>
</gene>
<dbReference type="FunFam" id="1.10.3660.10:FF:000003">
    <property type="entry name" value="Prephenate dehydrogenase"/>
    <property type="match status" value="1"/>
</dbReference>
<comment type="pathway">
    <text evidence="5">Amino-acid biosynthesis.</text>
</comment>
<accession>A0A1J5TG96</accession>